<keyword evidence="1" id="KW-1133">Transmembrane helix</keyword>
<dbReference type="KEGG" id="uam:UABAM_04966"/>
<dbReference type="Proteomes" id="UP000326354">
    <property type="component" value="Chromosome"/>
</dbReference>
<dbReference type="Pfam" id="PF03781">
    <property type="entry name" value="FGE-sulfatase"/>
    <property type="match status" value="1"/>
</dbReference>
<organism evidence="3 4">
    <name type="scientific">Uabimicrobium amorphum</name>
    <dbReference type="NCBI Taxonomy" id="2596890"/>
    <lineage>
        <taxon>Bacteria</taxon>
        <taxon>Pseudomonadati</taxon>
        <taxon>Planctomycetota</taxon>
        <taxon>Candidatus Uabimicrobiia</taxon>
        <taxon>Candidatus Uabimicrobiales</taxon>
        <taxon>Candidatus Uabimicrobiaceae</taxon>
        <taxon>Candidatus Uabimicrobium</taxon>
    </lineage>
</organism>
<dbReference type="SUPFAM" id="SSF49464">
    <property type="entry name" value="Carboxypeptidase regulatory domain-like"/>
    <property type="match status" value="2"/>
</dbReference>
<feature type="transmembrane region" description="Helical" evidence="1">
    <location>
        <begin position="113"/>
        <end position="131"/>
    </location>
</feature>
<dbReference type="RefSeq" id="WP_173013555.1">
    <property type="nucleotide sequence ID" value="NZ_AP019860.1"/>
</dbReference>
<keyword evidence="1" id="KW-0812">Transmembrane</keyword>
<keyword evidence="4" id="KW-1185">Reference proteome</keyword>
<dbReference type="SUPFAM" id="SSF56436">
    <property type="entry name" value="C-type lectin-like"/>
    <property type="match status" value="1"/>
</dbReference>
<evidence type="ECO:0000313" key="4">
    <source>
        <dbReference type="Proteomes" id="UP000326354"/>
    </source>
</evidence>
<feature type="domain" description="Sulfatase-modifying factor enzyme-like" evidence="2">
    <location>
        <begin position="1044"/>
        <end position="1250"/>
    </location>
</feature>
<dbReference type="AlphaFoldDB" id="A0A5S9ISZ7"/>
<reference evidence="3 4" key="1">
    <citation type="submission" date="2019-08" db="EMBL/GenBank/DDBJ databases">
        <title>Complete genome sequence of Candidatus Uab amorphum.</title>
        <authorList>
            <person name="Shiratori T."/>
            <person name="Suzuki S."/>
            <person name="Kakizawa Y."/>
            <person name="Ishida K."/>
        </authorList>
    </citation>
    <scope>NUCLEOTIDE SEQUENCE [LARGE SCALE GENOMIC DNA]</scope>
    <source>
        <strain evidence="3 4">SRT547</strain>
    </source>
</reference>
<dbReference type="InterPro" id="IPR042095">
    <property type="entry name" value="SUMF_sf"/>
</dbReference>
<dbReference type="PANTHER" id="PTHR23150:SF19">
    <property type="entry name" value="FORMYLGLYCINE-GENERATING ENZYME"/>
    <property type="match status" value="1"/>
</dbReference>
<dbReference type="InterPro" id="IPR016187">
    <property type="entry name" value="CTDL_fold"/>
</dbReference>
<sequence length="1254" mass="145872">MDATIELKYVQQNLPHLLQYLKSLGYGTTVPQMQAVQSVLVVLVAEGRDELAIAKLTNYIGPLVCSSPPQQQNFAPYFHRFCKSITPSDEVVADEDDIVVHESEEIHVFPWKIIFTASVFVLIFGIAVALWEQPQKYLLSGYVVDQHGKGVTDVEVKLGDSKKYTPTTGYFYHTITTKRDKTSLEISYSNYQKTHEISLQKPKIELGKIVLRKTMIRGKVQNENNESLQGVELQLLTNKTTSDANGDYQFTFYINEQKKAKISAQLADYFAYEDEIALDEDAKTHNITMKKIPTYELSVTVIGEAKAAVSDAQVTFAGQSVVFDKDVYKISYPGTIEQAVLIVDHRDYLPWKQEIKVEAKQKLTVQLQPLVTHNLQGEVYNEAGVAVWNAEVQFLGEKVVTNKEGEFAFTFRTREQQAYVHIEHPNYQSWQQLVKIEGENIRLPRITLTERAVTVYDLMSQMAGNYATMIAPPIPFWVWFAIVIVIVIILERLWWRKLYYIKKQQLYIADGEEQQRLEVKNPPPLFPETINIPQIQTLQQRRHVFSSKIDFEATAKATADAAGMFTPVYHSQRLAPEYLALVDRNAMQDHNAQWAMELLRHLRKSGISVKILYFNEDPRNCYDENNQRCASLGQMAYQYYQHRLLIFSNGNGMFDPFNNCLYDWVERFDEWDIRSFFTPEPTSNWGYREWALAKMDFVMFSTNSIGVEAFSRLMAGEEVSSTDVVSWNAQLPALLTEDNERWLEERRPSPRVIAQLQQTLQQYLDAPGYRWLQRCAVYPQIHWSATLYLGHMRDAEGNKLFSERRLLQLMRLPWFRHGTMPQWLREHLQQELSYEERKLILDAIQHLQPLGVLYLRHDDIAHRAHNFFHLRGRNTPFARQTQQNIEQKLQKEMHKYKPRHLFAFREDQPLRGQKISDNWQKVFTTKDSSLSPSLRLQEVHRILPQRHYKRKFFIAACALIIVSMLWIQLSKISMPQAWDSKLWKVCWNTEEEYLDFTTEEWGVLSHEKQVELARSYQEWYAAEKGLQLTKEMTKNGVNFVFKMIPPGKFWMGSPKEEKDRDNNEVRHKVRISKAYWVGETEVTQGQWQAVMGENPSRSKEVGLQGPVERVSWNDCQEFCKKAGMRLLTEAEWEYACRAGTTRAYNLGDSIDTLKVHYGQDWFDGQTVVVKSLSNMNSWSCYDFHGNVAEWCEDKYGKYTNKDTKDPVSKKSSDCVLRGGDWHGYAEECRSSCRDKLRPDHYGDYTGFRVVPVPQ</sequence>
<evidence type="ECO:0000259" key="2">
    <source>
        <dbReference type="Pfam" id="PF03781"/>
    </source>
</evidence>
<accession>A0A5S9ISZ7</accession>
<dbReference type="InterPro" id="IPR051043">
    <property type="entry name" value="Sulfatase_Mod_Factor_Kinase"/>
</dbReference>
<protein>
    <recommendedName>
        <fullName evidence="2">Sulfatase-modifying factor enzyme-like domain-containing protein</fullName>
    </recommendedName>
</protein>
<evidence type="ECO:0000256" key="1">
    <source>
        <dbReference type="SAM" id="Phobius"/>
    </source>
</evidence>
<name>A0A5S9ISZ7_UABAM</name>
<gene>
    <name evidence="3" type="ORF">UABAM_04966</name>
</gene>
<dbReference type="PANTHER" id="PTHR23150">
    <property type="entry name" value="SULFATASE MODIFYING FACTOR 1, 2"/>
    <property type="match status" value="1"/>
</dbReference>
<dbReference type="InterPro" id="IPR008969">
    <property type="entry name" value="CarboxyPept-like_regulatory"/>
</dbReference>
<dbReference type="EMBL" id="AP019860">
    <property type="protein sequence ID" value="BBM86580.1"/>
    <property type="molecule type" value="Genomic_DNA"/>
</dbReference>
<evidence type="ECO:0000313" key="3">
    <source>
        <dbReference type="EMBL" id="BBM86580.1"/>
    </source>
</evidence>
<feature type="transmembrane region" description="Helical" evidence="1">
    <location>
        <begin position="952"/>
        <end position="969"/>
    </location>
</feature>
<dbReference type="InterPro" id="IPR005532">
    <property type="entry name" value="SUMF_dom"/>
</dbReference>
<feature type="transmembrane region" description="Helical" evidence="1">
    <location>
        <begin position="476"/>
        <end position="495"/>
    </location>
</feature>
<proteinExistence type="predicted"/>
<dbReference type="GO" id="GO:0120147">
    <property type="term" value="F:formylglycine-generating oxidase activity"/>
    <property type="evidence" value="ECO:0007669"/>
    <property type="project" value="TreeGrafter"/>
</dbReference>
<dbReference type="Gene3D" id="3.90.1580.10">
    <property type="entry name" value="paralog of FGE (formylglycine-generating enzyme)"/>
    <property type="match status" value="1"/>
</dbReference>
<keyword evidence="1" id="KW-0472">Membrane</keyword>